<sequence>MKANKSRSTASQRKVSRTAKSVAVAPAVASLLLTACATGSGHLDPLRIQDQGSFAAGGTVVTAAGTFDPSNPLAAAGQTFHGDHAYAFYQTPVKARKYPIVMWHGAGQFSKTWETTPDGREGFQNIFLRRRFSVVLVDQPRRGNAGRSTVQETVKPVPDEQFWFGQFRLGVWPKFFDGVQFDRSTQTLNQYFRAMTPNTGPFDINVVSEGVSAVFDRIGDGILFTHSQSGGPGWLTAIKNDNVKAIVSFEPGSSFVFPQGEVPAPIPNGFDTLQGMAVPFEQFMALTRIPVLIVYGDNIPEKAVDVPTQDAWRARLQMARLWREAVNRHGGDVTLVHLPEVGIKGNTHFPFSDLNNAQIADLVSKFLAEKQLD</sequence>
<dbReference type="AlphaFoldDB" id="A0A6S7CZ05"/>
<dbReference type="CDD" id="cd12810">
    <property type="entry name" value="Esterase_713_like-3"/>
    <property type="match status" value="1"/>
</dbReference>
<accession>A0A6S7CZ05</accession>
<dbReference type="InterPro" id="IPR029058">
    <property type="entry name" value="AB_hydrolase_fold"/>
</dbReference>
<dbReference type="PANTHER" id="PTHR43194:SF4">
    <property type="entry name" value="AB HYDROLASE-1 DOMAIN-CONTAINING PROTEIN"/>
    <property type="match status" value="1"/>
</dbReference>
<reference evidence="2 3" key="1">
    <citation type="submission" date="2020-04" db="EMBL/GenBank/DDBJ databases">
        <authorList>
            <person name="De Canck E."/>
        </authorList>
    </citation>
    <scope>NUCLEOTIDE SEQUENCE [LARGE SCALE GENOMIC DNA]</scope>
    <source>
        <strain evidence="2 3">LMG 1861</strain>
    </source>
</reference>
<evidence type="ECO:0008006" key="4">
    <source>
        <dbReference type="Google" id="ProtNLM"/>
    </source>
</evidence>
<dbReference type="RefSeq" id="WP_244976675.1">
    <property type="nucleotide sequence ID" value="NZ_CADILD010000002.1"/>
</dbReference>
<gene>
    <name evidence="2" type="ORF">LMG1861_02624</name>
</gene>
<dbReference type="SUPFAM" id="SSF53474">
    <property type="entry name" value="alpha/beta-Hydrolases"/>
    <property type="match status" value="1"/>
</dbReference>
<keyword evidence="1" id="KW-0732">Signal</keyword>
<name>A0A6S7CZ05_9BURK</name>
<proteinExistence type="predicted"/>
<feature type="chain" id="PRO_5028901843" description="AB hydrolase-1 domain-containing protein" evidence="1">
    <location>
        <begin position="38"/>
        <end position="373"/>
    </location>
</feature>
<evidence type="ECO:0000313" key="2">
    <source>
        <dbReference type="EMBL" id="CAB3868226.1"/>
    </source>
</evidence>
<organism evidence="2 3">
    <name type="scientific">Achromobacter piechaudii</name>
    <dbReference type="NCBI Taxonomy" id="72556"/>
    <lineage>
        <taxon>Bacteria</taxon>
        <taxon>Pseudomonadati</taxon>
        <taxon>Pseudomonadota</taxon>
        <taxon>Betaproteobacteria</taxon>
        <taxon>Burkholderiales</taxon>
        <taxon>Alcaligenaceae</taxon>
        <taxon>Achromobacter</taxon>
    </lineage>
</organism>
<dbReference type="Proteomes" id="UP000494105">
    <property type="component" value="Unassembled WGS sequence"/>
</dbReference>
<evidence type="ECO:0000313" key="3">
    <source>
        <dbReference type="Proteomes" id="UP000494105"/>
    </source>
</evidence>
<dbReference type="InterPro" id="IPR050228">
    <property type="entry name" value="Carboxylesterase_BioH"/>
</dbReference>
<dbReference type="Gene3D" id="3.40.50.1820">
    <property type="entry name" value="alpha/beta hydrolase"/>
    <property type="match status" value="1"/>
</dbReference>
<protein>
    <recommendedName>
        <fullName evidence="4">AB hydrolase-1 domain-containing protein</fullName>
    </recommendedName>
</protein>
<evidence type="ECO:0000256" key="1">
    <source>
        <dbReference type="SAM" id="SignalP"/>
    </source>
</evidence>
<feature type="signal peptide" evidence="1">
    <location>
        <begin position="1"/>
        <end position="37"/>
    </location>
</feature>
<dbReference type="PANTHER" id="PTHR43194">
    <property type="entry name" value="HYDROLASE ALPHA/BETA FOLD FAMILY"/>
    <property type="match status" value="1"/>
</dbReference>
<dbReference type="EMBL" id="CADILD010000002">
    <property type="protein sequence ID" value="CAB3868226.1"/>
    <property type="molecule type" value="Genomic_DNA"/>
</dbReference>